<evidence type="ECO:0000256" key="1">
    <source>
        <dbReference type="SAM" id="MobiDB-lite"/>
    </source>
</evidence>
<comment type="caution">
    <text evidence="3">The sequence shown here is derived from an EMBL/GenBank/DDBJ whole genome shotgun (WGS) entry which is preliminary data.</text>
</comment>
<feature type="signal peptide" evidence="2">
    <location>
        <begin position="1"/>
        <end position="28"/>
    </location>
</feature>
<organism evidence="3 4">
    <name type="scientific">Bosea rubneri</name>
    <dbReference type="NCBI Taxonomy" id="3075434"/>
    <lineage>
        <taxon>Bacteria</taxon>
        <taxon>Pseudomonadati</taxon>
        <taxon>Pseudomonadota</taxon>
        <taxon>Alphaproteobacteria</taxon>
        <taxon>Hyphomicrobiales</taxon>
        <taxon>Boseaceae</taxon>
        <taxon>Bosea</taxon>
    </lineage>
</organism>
<name>A0ABU3SFL9_9HYPH</name>
<reference evidence="3 4" key="1">
    <citation type="submission" date="2023-09" db="EMBL/GenBank/DDBJ databases">
        <title>Whole genome shotgun sequencing (WGS) of Bosea sp. ZW T0_25, isolated from stored onions (Allium cepa).</title>
        <authorList>
            <person name="Stoll D.A."/>
            <person name="Huch M."/>
        </authorList>
    </citation>
    <scope>NUCLEOTIDE SEQUENCE [LARGE SCALE GENOMIC DNA]</scope>
    <source>
        <strain evidence="3 4">ZW T0_25</strain>
    </source>
</reference>
<proteinExistence type="predicted"/>
<evidence type="ECO:0000313" key="3">
    <source>
        <dbReference type="EMBL" id="MDU0343597.1"/>
    </source>
</evidence>
<sequence length="3598" mass="351584">VEARYAGGSSLTGTGLTLGALSTGAAHAAAVAGAGGLLVAGSGAEAKASDTTNVTAVIGAGARANVGTGTIGVSATASPDAKAAAFGVAVAGGLAVGAAIAEATVGAIVRSEIEHNTSLIANQFTAGQLSLTATGSVFGTAAGDAVRLSDATSGFARGGYSAAASAVAGSGSYYVSAVGTDAKARNTTSVTASLGDYIGLSSGSVTVSATNTTLQAAKATGITIAGTAAIGRINAEADAETTTTASFGASSTMAGSGTGRFTLTATGEDTQIARAEAGSGGLYAGSGAEGSTSNTSDVTASLGANAVIVTGLATIGASHSTRYAALVDSLQAAALGASAALAKNTANVDVLTELGAGARITAAGPGTNGCYLTSCLQAISLTSRNAFTQLELGDSVRAAAGGGINGAGATSRTGIDGTSKVELKDGVVLIGGTSPTAAPGSILAQAWSELFGDDTATLTTGGLLQGAGVSARYRAGSAQDPLTNTVKLGNNVVLTSFGAINLGTYTLADVTANAYVSTYGLAGVGLADADVTIRTDNKVLIGTDSELIGLYDVNVTAGRDGADARRTTLSGTANALGYVRGLIAVPDADASTDLQHHARVEVGSGTRISSAQNVTLGAYEGVLDAEADGTGHGYQLYFIPVTTGSSSPGRSSSSTLVMNGTATAGIYNTQRIEIGCGANASVQCGPNENPTISFVSGAPVTASLTSTFDPVAYINARYEAAVASTLISGVNAAPVKAIRLSQLYAAGGNVFVSAGTVQGNGSLVARGGPSITVINRSNAYLVLDGGAYIPQSSGGQIIGSTGTLARSANPDATPSIIIDNAYIRPLDPGDKGPALLIGGDITNLSGLVSINNTLGSFGFSGQRIDSLQFNITVPNGVVAVSSNGPNGMYNAGGSPQGEYNHAIYYPGGTPGSGPLDVNQAVIAAANALATAAGYGNNINYFLYGRQDEGATRNWSLQFFGNCAGYIADSGANCTGDYNMGRGINFYALPTIPTYRESNPGVAGSAPKIFGAQVAIKATTININASIEAGRITNWSGTVDAGMAASLRNQRQYYLDRGYVEVGLKEALGGTWANAGAAPVYYDLVNDRLVLWDVNASSGGGSVLLDGQIISTNTLGSIKINGGFGDVSLNNTSGLDLVVNRVNTGTGVGVAASVSKITIVDRLITSGPNTTVYAYTPGSGIAKYITHNGAQPILSGAGASVPVEFISGDLTRHETVAGTRYEWTQQALLQKVGLTEDNRNQANIPGVYWRFDSGTSSNPWVYVDAQSPSTDPGEDPRFWWSRDAQAPSAELVSGRVVTGKTGLTHVGMTQEITGGHLNFIHNQASYGGCNGQAINHCDYDFVAKAGETQAKWDYNYATRAFVQVTTSVKADNPFAISFAGNAAGRVNITSNSSVLQNGTIVNPSGTTTIIASGGSFTQTNNATILSNDLNLSARDSIGTQTTAIKATLTAGAQLNATAGSGGINLDITGSARVVALRADQNSSAYGDVRVQATGSLEAVATGAPNVVGRNITLVSEEGSIGSTSTLMQMRAVATQLPNGSHVDGVVNIRARGDVGIAQTVGDLRVGQIASAAGNVRIDVNAGRLVSASGQTAAQALSAEQLSQVSRALKLTAADGAGAAAQASVAAFEKQVTQSYGLYTALMRNGEMKQRTVNGVSRLVFTLNEDAIALYQAFADAAVGGTATEQQVIDYAESRYAAYAGVFEKAYGSGWASQARFNPATAENNFSFSVAASDAAPNLESRITGDAVWTERQLVSAINKSALEPASGVVGNGTALVIGRDITLNTAGSIGSLAPDVQVALSDIRNGTISNAQLAALAVATTAGSVKIIGQRQDGSLVEVTDLNNVPVGVTLSRVDVKQTAPLFINASGTFSGSAQGDVYVQATGTPQAAGGTLTIGRITATGTVSLQAPQSIAVGTQADGTTPRSPVQIQTGGDLVLVAGGGSIGSAATPLTYQIGGRLVSASAAAGDVHLVAKGGDAQIGRVFASGTVSLTALEGGIQGYLPGVAISARSILLNAAGNAGSAGARLGLQVGAMGEVSGQIGGSAWLSAPAVGGQPATPLRIGEFSATSGIDVTADDEIRILRNLRSSSGAVSVNGNKIAMASGADLAGAGRVSLASASDIELGRVTSSWAPPAGSASILIAAAGAILGNGDSGTLLGAAGTGGMIDLRAGTGIGSAAAALTFASPFLSASSITGDVVLAASGTTRVASLVASSGAAVLSASGDLTVDTVTTGGGAHITATAGTLDLASLTAGASSTLSASGTVTLGDATTTAGDLTVTSTAGGLSLAGLDSAGKLTLTAATSIAVTGALHAGDAVDATAQNGTLTLASLSAGGATSLEATGLISLASATTTIGSFSAVSSGAGMTAGTIAAATGATLNAAGPIAITTALTAGEAANVTTTAGTLNIASLTAGAGSTLSASGTVTLGDAITTAGDLTITSTAGGLSLAGLDSAGKLTLTAAASIAVTGALHAGDTVDATAQNGALTLAGLSAGGATSLEATGLISLASATTSIGSFSAVSSGAGITAGTIAAATGATLTAAGPIALTTALTAGEAANVTTTAGTLSIASLMAGASSVLSAAGTITLGDATTTAGNLDVTSTGASLSLAGLDVAGDLTLTATTSISATGSLLAGGTMAITSQNGALSLARLESGGATTLDATGAIGLASATSTAGLFSARSHGAGITAGTIAAAITASLIAGGPIAVTTALTAGEAANVTTTAGTITIASLTAGASSTLSASGTVALGEATTAAGDLTVTSTGADLALADLDSASKLTLSAATSITATGALLAGDAMQITAQNGTLTLASLSAGGVTSLEANGLISLTSATTTAGSFSAVSRGAGITAGTVAAATSATLDAAGPITVTTGLTAGGAANVTTTAGFLDLVSLRAGASSTLAASGSVTLGNAATTAGDLAVSSTGSNLALAGLDIAGDLTLTAATSITATGPLLAGRAMSIAARNGALTLATLSAGGATTLDATGKISFSTATSAGPFSARSHGAGIAADSIASAAAASLNTAGPIAITTSLIAGGAANIATTGTLDIASLRAGASSSVSASGMVSLGDATTTAGDLAITSTGASVRAIALSAAANLSLTAAGSIEAGALTAGGQAKVEAGGQVRLAHLHSRDGGLSIAAAAIDAGRLQSGTTLALLASGPVLLGSADAGTDLSIHSSAGTISATSLKAGQAVSIDAADALALGSVAAGRGGIVAISRSAGIVAGDLRSGGTATLASFGAVSVERLSAQDTKATASTGSLAIAALNATGSVLLRAGASLSVGRLASTGTADVQALNRITIGTLLAGGDIRLTSTGGELAVSTARSSASAMLTAATDIEVGTITARDALTLLAGRSGHGSISLDHGAAQRLAGAAPDQLRLGRFSAGESIVVMGTRIVADIVQGAGSGLPLALDVSGFRGRSAERVDLAVEAGSFRASRFDAIDARLTTTADRLRIEEAFITGTLALATPHMKVLADNRTLTPDFGYDVQLFSRSRPFYLDLDHNRLTTNAYILRFDSDVAQIPPSVGGSLTRDMARLGAWLTSSADVPDDLPAGLKGGWRGFWNGAGAGEWSNGPFGRPRGFVFPADPGRPPVNLDETEDRP</sequence>
<feature type="region of interest" description="Disordered" evidence="1">
    <location>
        <begin position="3574"/>
        <end position="3598"/>
    </location>
</feature>
<feature type="chain" id="PRO_5046707802" description="DUF3739 domain-containing protein" evidence="2">
    <location>
        <begin position="29"/>
        <end position="3598"/>
    </location>
</feature>
<evidence type="ECO:0000313" key="4">
    <source>
        <dbReference type="Proteomes" id="UP001254257"/>
    </source>
</evidence>
<keyword evidence="4" id="KW-1185">Reference proteome</keyword>
<dbReference type="Proteomes" id="UP001254257">
    <property type="component" value="Unassembled WGS sequence"/>
</dbReference>
<accession>A0ABU3SFL9</accession>
<dbReference type="EMBL" id="JAWDID010000076">
    <property type="protein sequence ID" value="MDU0343597.1"/>
    <property type="molecule type" value="Genomic_DNA"/>
</dbReference>
<keyword evidence="2" id="KW-0732">Signal</keyword>
<feature type="non-terminal residue" evidence="3">
    <location>
        <position position="1"/>
    </location>
</feature>
<gene>
    <name evidence="3" type="ORF">RKE40_27230</name>
</gene>
<protein>
    <recommendedName>
        <fullName evidence="5">DUF3739 domain-containing protein</fullName>
    </recommendedName>
</protein>
<dbReference type="RefSeq" id="WP_316021303.1">
    <property type="nucleotide sequence ID" value="NZ_JAWDID010000076.1"/>
</dbReference>
<evidence type="ECO:0000256" key="2">
    <source>
        <dbReference type="SAM" id="SignalP"/>
    </source>
</evidence>
<evidence type="ECO:0008006" key="5">
    <source>
        <dbReference type="Google" id="ProtNLM"/>
    </source>
</evidence>